<dbReference type="Gene3D" id="3.30.160.20">
    <property type="match status" value="1"/>
</dbReference>
<feature type="compositionally biased region" description="Basic and acidic residues" evidence="8">
    <location>
        <begin position="1"/>
        <end position="22"/>
    </location>
</feature>
<dbReference type="PROSITE" id="PS00585">
    <property type="entry name" value="RIBOSOMAL_S5"/>
    <property type="match status" value="1"/>
</dbReference>
<dbReference type="FunFam" id="3.30.230.10:FF:000004">
    <property type="entry name" value="40S ribosomal protein S2"/>
    <property type="match status" value="1"/>
</dbReference>
<dbReference type="InterPro" id="IPR014721">
    <property type="entry name" value="Ribsml_uS5_D2-typ_fold_subgr"/>
</dbReference>
<protein>
    <recommendedName>
        <fullName evidence="4">Small ribosomal subunit protein uS5</fullName>
    </recommendedName>
    <alternativeName>
        <fullName evidence="5">40S ribosomal protein S2</fullName>
    </alternativeName>
</protein>
<feature type="domain" description="S5 DRBM" evidence="9">
    <location>
        <begin position="64"/>
        <end position="127"/>
    </location>
</feature>
<dbReference type="GO" id="GO:0003735">
    <property type="term" value="F:structural constituent of ribosome"/>
    <property type="evidence" value="ECO:0007669"/>
    <property type="project" value="UniProtKB-UniRule"/>
</dbReference>
<reference evidence="10 11" key="1">
    <citation type="journal article" date="2014" name="PLoS Genet.">
        <title>The Genome of Spironucleus salmonicida Highlights a Fish Pathogen Adapted to Fluctuating Environments.</title>
        <authorList>
            <person name="Xu F."/>
            <person name="Jerlstrom-Hultqvist J."/>
            <person name="Einarsson E."/>
            <person name="Astvaldsson A."/>
            <person name="Svard S.G."/>
            <person name="Andersson J.O."/>
        </authorList>
    </citation>
    <scope>NUCLEOTIDE SEQUENCE</scope>
    <source>
        <strain evidence="11">ATCC 50377</strain>
    </source>
</reference>
<accession>V6LHQ5</accession>
<dbReference type="EMBL" id="KI546129">
    <property type="protein sequence ID" value="EST44087.1"/>
    <property type="molecule type" value="Genomic_DNA"/>
</dbReference>
<dbReference type="SUPFAM" id="SSF54211">
    <property type="entry name" value="Ribosomal protein S5 domain 2-like"/>
    <property type="match status" value="1"/>
</dbReference>
<dbReference type="AlphaFoldDB" id="V6LHQ5"/>
<name>V6LHQ5_9EUKA</name>
<dbReference type="PANTHER" id="PTHR13718">
    <property type="entry name" value="RIBOSOMAL S SUBUNIT"/>
    <property type="match status" value="1"/>
</dbReference>
<dbReference type="PANTHER" id="PTHR13718:SF4">
    <property type="entry name" value="40S RIBOSOMAL PROTEIN S2"/>
    <property type="match status" value="1"/>
</dbReference>
<evidence type="ECO:0000256" key="2">
    <source>
        <dbReference type="ARBA" id="ARBA00022980"/>
    </source>
</evidence>
<keyword evidence="3 6" id="KW-0687">Ribonucleoprotein</keyword>
<dbReference type="InterPro" id="IPR005711">
    <property type="entry name" value="Ribosomal_uS5_euk/arc"/>
</dbReference>
<dbReference type="InterPro" id="IPR020568">
    <property type="entry name" value="Ribosomal_Su5_D2-typ_SF"/>
</dbReference>
<dbReference type="VEuPathDB" id="GiardiaDB:SS50377_23234"/>
<evidence type="ECO:0000256" key="4">
    <source>
        <dbReference type="ARBA" id="ARBA00035255"/>
    </source>
</evidence>
<sequence length="232" mass="25499">MSTERTQEQRGERGAPRAKPEEIWNPTTKLGRLVKSGVVTSLAEVFKYSLPCKEAQIIDNFITLEEKVVKVRSVQKQTSAGQRTRFHATVIVGDRNGHIGYGSGVSKEVAVAVKKAVVNAKLNLIPIRRGYWGSKMGNPHTISQKVSGKCGSVTFRLIPAPRGTGIVSAPKVKELIALAGIEDVFSRQFGHTRTLMNSVGAMFNALKKSYTFLTPDLWAAQELGDDLRTYKE</sequence>
<dbReference type="InterPro" id="IPR005324">
    <property type="entry name" value="Ribosomal_uS5_C"/>
</dbReference>
<evidence type="ECO:0000313" key="11">
    <source>
        <dbReference type="EMBL" id="KAH0575594.1"/>
    </source>
</evidence>
<evidence type="ECO:0000313" key="12">
    <source>
        <dbReference type="Proteomes" id="UP000018208"/>
    </source>
</evidence>
<evidence type="ECO:0000256" key="5">
    <source>
        <dbReference type="ARBA" id="ARBA00035407"/>
    </source>
</evidence>
<dbReference type="Pfam" id="PF00333">
    <property type="entry name" value="Ribosomal_S5"/>
    <property type="match status" value="1"/>
</dbReference>
<dbReference type="GO" id="GO:0006412">
    <property type="term" value="P:translation"/>
    <property type="evidence" value="ECO:0007669"/>
    <property type="project" value="InterPro"/>
</dbReference>
<dbReference type="InterPro" id="IPR013810">
    <property type="entry name" value="Ribosomal_uS5_N"/>
</dbReference>
<dbReference type="Gene3D" id="3.30.230.10">
    <property type="match status" value="1"/>
</dbReference>
<keyword evidence="2 6" id="KW-0689">Ribosomal protein</keyword>
<reference evidence="11" key="2">
    <citation type="submission" date="2020-12" db="EMBL/GenBank/DDBJ databases">
        <title>New Spironucleus salmonicida genome in near-complete chromosomes.</title>
        <authorList>
            <person name="Xu F."/>
            <person name="Kurt Z."/>
            <person name="Jimenez-Gonzalez A."/>
            <person name="Astvaldsson A."/>
            <person name="Andersson J.O."/>
            <person name="Svard S.G."/>
        </authorList>
    </citation>
    <scope>NUCLEOTIDE SEQUENCE</scope>
    <source>
        <strain evidence="11">ATCC 50377</strain>
    </source>
</reference>
<dbReference type="PROSITE" id="PS50881">
    <property type="entry name" value="S5_DSRBD"/>
    <property type="match status" value="1"/>
</dbReference>
<proteinExistence type="inferred from homology"/>
<dbReference type="GO" id="GO:0022627">
    <property type="term" value="C:cytosolic small ribosomal subunit"/>
    <property type="evidence" value="ECO:0007669"/>
    <property type="project" value="TreeGrafter"/>
</dbReference>
<dbReference type="FunFam" id="3.30.160.20:FF:000002">
    <property type="entry name" value="40S ribosomal protein S2"/>
    <property type="match status" value="1"/>
</dbReference>
<dbReference type="InterPro" id="IPR018192">
    <property type="entry name" value="Ribosomal_uS5_N_CS"/>
</dbReference>
<evidence type="ECO:0000256" key="3">
    <source>
        <dbReference type="ARBA" id="ARBA00023274"/>
    </source>
</evidence>
<evidence type="ECO:0000259" key="9">
    <source>
        <dbReference type="PROSITE" id="PS50881"/>
    </source>
</evidence>
<dbReference type="OrthoDB" id="10253125at2759"/>
<keyword evidence="12" id="KW-1185">Reference proteome</keyword>
<evidence type="ECO:0000313" key="10">
    <source>
        <dbReference type="EMBL" id="EST44087.1"/>
    </source>
</evidence>
<dbReference type="NCBIfam" id="TIGR01020">
    <property type="entry name" value="uS5_euk_arch"/>
    <property type="match status" value="1"/>
</dbReference>
<gene>
    <name evidence="10" type="ORF">SS50377_16157</name>
    <name evidence="11" type="ORF">SS50377_23234</name>
</gene>
<comment type="similarity">
    <text evidence="1 7">Belongs to the universal ribosomal protein uS5 family.</text>
</comment>
<dbReference type="Proteomes" id="UP000018208">
    <property type="component" value="Unassembled WGS sequence"/>
</dbReference>
<dbReference type="EMBL" id="AUWU02000003">
    <property type="protein sequence ID" value="KAH0575594.1"/>
    <property type="molecule type" value="Genomic_DNA"/>
</dbReference>
<evidence type="ECO:0000256" key="8">
    <source>
        <dbReference type="SAM" id="MobiDB-lite"/>
    </source>
</evidence>
<feature type="region of interest" description="Disordered" evidence="8">
    <location>
        <begin position="1"/>
        <end position="23"/>
    </location>
</feature>
<evidence type="ECO:0000256" key="1">
    <source>
        <dbReference type="ARBA" id="ARBA00008945"/>
    </source>
</evidence>
<dbReference type="InterPro" id="IPR000851">
    <property type="entry name" value="Ribosomal_uS5"/>
</dbReference>
<evidence type="ECO:0000256" key="7">
    <source>
        <dbReference type="RuleBase" id="RU003823"/>
    </source>
</evidence>
<dbReference type="GO" id="GO:0003723">
    <property type="term" value="F:RNA binding"/>
    <property type="evidence" value="ECO:0007669"/>
    <property type="project" value="InterPro"/>
</dbReference>
<evidence type="ECO:0000256" key="6">
    <source>
        <dbReference type="PROSITE-ProRule" id="PRU00268"/>
    </source>
</evidence>
<dbReference type="SUPFAM" id="SSF54768">
    <property type="entry name" value="dsRNA-binding domain-like"/>
    <property type="match status" value="1"/>
</dbReference>
<organism evidence="10">
    <name type="scientific">Spironucleus salmonicida</name>
    <dbReference type="NCBI Taxonomy" id="348837"/>
    <lineage>
        <taxon>Eukaryota</taxon>
        <taxon>Metamonada</taxon>
        <taxon>Diplomonadida</taxon>
        <taxon>Hexamitidae</taxon>
        <taxon>Hexamitinae</taxon>
        <taxon>Spironucleus</taxon>
    </lineage>
</organism>
<dbReference type="Pfam" id="PF03719">
    <property type="entry name" value="Ribosomal_S5_C"/>
    <property type="match status" value="1"/>
</dbReference>